<feature type="compositionally biased region" description="Polar residues" evidence="1">
    <location>
        <begin position="109"/>
        <end position="130"/>
    </location>
</feature>
<evidence type="ECO:0000256" key="1">
    <source>
        <dbReference type="SAM" id="MobiDB-lite"/>
    </source>
</evidence>
<sequence length="163" mass="17908">MLESGRKSLDYTLQTPNLVPKLVPSSSPPKILSDDAILSNCCLRKSRERPRAPAFFFIAGSPSDDAILSNGCSRKPRERPKAHAFFFITRSPFLFPSTNPDLGLPLSNLDPSTTHESGRKSSNSSLQTPNLVPKLVSSSSSSEVLSNDVVFSNRGFWKEEEQP</sequence>
<feature type="compositionally biased region" description="Low complexity" evidence="1">
    <location>
        <begin position="131"/>
        <end position="144"/>
    </location>
</feature>
<name>A0AAV5JPW6_9ROSI</name>
<comment type="caution">
    <text evidence="2">The sequence shown here is derived from an EMBL/GenBank/DDBJ whole genome shotgun (WGS) entry which is preliminary data.</text>
</comment>
<dbReference type="Proteomes" id="UP001054252">
    <property type="component" value="Unassembled WGS sequence"/>
</dbReference>
<evidence type="ECO:0000313" key="2">
    <source>
        <dbReference type="EMBL" id="GKV13592.1"/>
    </source>
</evidence>
<gene>
    <name evidence="2" type="ORF">SLEP1_g24585</name>
</gene>
<feature type="region of interest" description="Disordered" evidence="1">
    <location>
        <begin position="105"/>
        <end position="144"/>
    </location>
</feature>
<proteinExistence type="predicted"/>
<organism evidence="2 3">
    <name type="scientific">Rubroshorea leprosula</name>
    <dbReference type="NCBI Taxonomy" id="152421"/>
    <lineage>
        <taxon>Eukaryota</taxon>
        <taxon>Viridiplantae</taxon>
        <taxon>Streptophyta</taxon>
        <taxon>Embryophyta</taxon>
        <taxon>Tracheophyta</taxon>
        <taxon>Spermatophyta</taxon>
        <taxon>Magnoliopsida</taxon>
        <taxon>eudicotyledons</taxon>
        <taxon>Gunneridae</taxon>
        <taxon>Pentapetalae</taxon>
        <taxon>rosids</taxon>
        <taxon>malvids</taxon>
        <taxon>Malvales</taxon>
        <taxon>Dipterocarpaceae</taxon>
        <taxon>Rubroshorea</taxon>
    </lineage>
</organism>
<dbReference type="EMBL" id="BPVZ01000039">
    <property type="protein sequence ID" value="GKV13592.1"/>
    <property type="molecule type" value="Genomic_DNA"/>
</dbReference>
<reference evidence="2 3" key="1">
    <citation type="journal article" date="2021" name="Commun. Biol.">
        <title>The genome of Shorea leprosula (Dipterocarpaceae) highlights the ecological relevance of drought in aseasonal tropical rainforests.</title>
        <authorList>
            <person name="Ng K.K.S."/>
            <person name="Kobayashi M.J."/>
            <person name="Fawcett J.A."/>
            <person name="Hatakeyama M."/>
            <person name="Paape T."/>
            <person name="Ng C.H."/>
            <person name="Ang C.C."/>
            <person name="Tnah L.H."/>
            <person name="Lee C.T."/>
            <person name="Nishiyama T."/>
            <person name="Sese J."/>
            <person name="O'Brien M.J."/>
            <person name="Copetti D."/>
            <person name="Mohd Noor M.I."/>
            <person name="Ong R.C."/>
            <person name="Putra M."/>
            <person name="Sireger I.Z."/>
            <person name="Indrioko S."/>
            <person name="Kosugi Y."/>
            <person name="Izuno A."/>
            <person name="Isagi Y."/>
            <person name="Lee S.L."/>
            <person name="Shimizu K.K."/>
        </authorList>
    </citation>
    <scope>NUCLEOTIDE SEQUENCE [LARGE SCALE GENOMIC DNA]</scope>
    <source>
        <strain evidence="2">214</strain>
    </source>
</reference>
<keyword evidence="3" id="KW-1185">Reference proteome</keyword>
<dbReference type="AlphaFoldDB" id="A0AAV5JPW6"/>
<evidence type="ECO:0000313" key="3">
    <source>
        <dbReference type="Proteomes" id="UP001054252"/>
    </source>
</evidence>
<protein>
    <submittedName>
        <fullName evidence="2">Uncharacterized protein</fullName>
    </submittedName>
</protein>
<accession>A0AAV5JPW6</accession>